<dbReference type="GO" id="GO:0004364">
    <property type="term" value="F:glutathione transferase activity"/>
    <property type="evidence" value="ECO:0007669"/>
    <property type="project" value="TreeGrafter"/>
</dbReference>
<dbReference type="GO" id="GO:0006749">
    <property type="term" value="P:glutathione metabolic process"/>
    <property type="evidence" value="ECO:0007669"/>
    <property type="project" value="TreeGrafter"/>
</dbReference>
<dbReference type="EC" id="5.99.1.4" evidence="1"/>
<evidence type="ECO:0000313" key="5">
    <source>
        <dbReference type="Proteomes" id="UP000289784"/>
    </source>
</evidence>
<dbReference type="Proteomes" id="UP000289784">
    <property type="component" value="Unassembled WGS sequence"/>
</dbReference>
<dbReference type="RefSeq" id="WP_129469600.1">
    <property type="nucleotide sequence ID" value="NZ_SAWZ01000001.1"/>
</dbReference>
<feature type="active site" description="Nucleophile" evidence="2">
    <location>
        <position position="13"/>
    </location>
</feature>
<dbReference type="PIRSF" id="PIRSF006386">
    <property type="entry name" value="HCCAis_GSTk"/>
    <property type="match status" value="1"/>
</dbReference>
<dbReference type="InterPro" id="IPR051924">
    <property type="entry name" value="GST_Kappa/NadH"/>
</dbReference>
<dbReference type="GO" id="GO:0004602">
    <property type="term" value="F:glutathione peroxidase activity"/>
    <property type="evidence" value="ECO:0007669"/>
    <property type="project" value="TreeGrafter"/>
</dbReference>
<comment type="catalytic activity">
    <reaction evidence="1">
        <text>2-hydroxychromene-2-carboxylate = (3E)-4-(2-hydroxyphenyl)-2-oxobut-3-enoate</text>
        <dbReference type="Rhea" id="RHEA:27401"/>
        <dbReference type="ChEBI" id="CHEBI:59350"/>
        <dbReference type="ChEBI" id="CHEBI:59353"/>
        <dbReference type="EC" id="5.99.1.4"/>
    </reaction>
</comment>
<evidence type="ECO:0000256" key="1">
    <source>
        <dbReference type="PIRNR" id="PIRNR006386"/>
    </source>
</evidence>
<dbReference type="EMBL" id="SAWZ01000001">
    <property type="protein sequence ID" value="RXR08709.1"/>
    <property type="molecule type" value="Genomic_DNA"/>
</dbReference>
<feature type="domain" description="DSBA-like thioredoxin" evidence="3">
    <location>
        <begin position="5"/>
        <end position="196"/>
    </location>
</feature>
<comment type="caution">
    <text evidence="4">The sequence shown here is derived from an EMBL/GenBank/DDBJ whole genome shotgun (WGS) entry which is preliminary data.</text>
</comment>
<dbReference type="Pfam" id="PF01323">
    <property type="entry name" value="DSBA"/>
    <property type="match status" value="1"/>
</dbReference>
<gene>
    <name evidence="4" type="ORF">EPA99_02530</name>
</gene>
<dbReference type="Gene3D" id="3.40.30.10">
    <property type="entry name" value="Glutaredoxin"/>
    <property type="match status" value="1"/>
</dbReference>
<dbReference type="InterPro" id="IPR001853">
    <property type="entry name" value="DSBA-like_thioredoxin_dom"/>
</dbReference>
<accession>A0A4Q1K010</accession>
<dbReference type="InterPro" id="IPR044087">
    <property type="entry name" value="NahD-like"/>
</dbReference>
<proteinExistence type="inferred from homology"/>
<dbReference type="InterPro" id="IPR036249">
    <property type="entry name" value="Thioredoxin-like_sf"/>
</dbReference>
<dbReference type="AlphaFoldDB" id="A0A4Q1K010"/>
<dbReference type="InterPro" id="IPR014440">
    <property type="entry name" value="HCCAis_GSTk"/>
</dbReference>
<reference evidence="4 5" key="1">
    <citation type="submission" date="2019-01" db="EMBL/GenBank/DDBJ databases">
        <title>Pseudoxanthomonas composti sp. nov., isolated from compost.</title>
        <authorList>
            <person name="Yang G."/>
        </authorList>
    </citation>
    <scope>NUCLEOTIDE SEQUENCE [LARGE SCALE GENOMIC DNA]</scope>
    <source>
        <strain evidence="4 5">GSS15</strain>
    </source>
</reference>
<protein>
    <recommendedName>
        <fullName evidence="1">2-hydroxychromene-2-carboxylate isomerase</fullName>
        <ecNumber evidence="1">5.99.1.4</ecNumber>
    </recommendedName>
</protein>
<keyword evidence="5" id="KW-1185">Reference proteome</keyword>
<evidence type="ECO:0000256" key="2">
    <source>
        <dbReference type="PIRSR" id="PIRSR006386-1"/>
    </source>
</evidence>
<dbReference type="GO" id="GO:0018845">
    <property type="term" value="F:2-hydroxychromene-2-carboxylate isomerase activity"/>
    <property type="evidence" value="ECO:0007669"/>
    <property type="project" value="UniProtKB-UniRule"/>
</dbReference>
<organism evidence="4 5">
    <name type="scientific">Pseudoxanthomonas composti</name>
    <dbReference type="NCBI Taxonomy" id="2137479"/>
    <lineage>
        <taxon>Bacteria</taxon>
        <taxon>Pseudomonadati</taxon>
        <taxon>Pseudomonadota</taxon>
        <taxon>Gammaproteobacteria</taxon>
        <taxon>Lysobacterales</taxon>
        <taxon>Lysobacteraceae</taxon>
        <taxon>Pseudoxanthomonas</taxon>
    </lineage>
</organism>
<dbReference type="GO" id="GO:1901170">
    <property type="term" value="P:naphthalene catabolic process"/>
    <property type="evidence" value="ECO:0007669"/>
    <property type="project" value="InterPro"/>
</dbReference>
<dbReference type="PANTHER" id="PTHR42943">
    <property type="entry name" value="GLUTATHIONE S-TRANSFERASE KAPPA"/>
    <property type="match status" value="1"/>
</dbReference>
<evidence type="ECO:0000313" key="4">
    <source>
        <dbReference type="EMBL" id="RXR08709.1"/>
    </source>
</evidence>
<name>A0A4Q1K010_9GAMM</name>
<evidence type="ECO:0000259" key="3">
    <source>
        <dbReference type="Pfam" id="PF01323"/>
    </source>
</evidence>
<sequence>MSARIEYFFTLVSPYAYLGHAALMALAVRHGATVVPRPVKMVEVFRAAGGVPLGQRAAARQRYRFIELQRARAERALPLNLQPKFFPVDGSLADRCACALIAQGHDVSEFMLSAFRTLWVEEGNLADVATLSALLARHGFDAGATLAQADAEAAQALYEQNTQAAIAFDLPGLPGYVLQGEPFWGQDRLDALDAALRSGRTPYRAL</sequence>
<dbReference type="CDD" id="cd03022">
    <property type="entry name" value="DsbA_HCCA_Iso"/>
    <property type="match status" value="1"/>
</dbReference>
<keyword evidence="1 4" id="KW-0413">Isomerase</keyword>
<dbReference type="PANTHER" id="PTHR42943:SF13">
    <property type="entry name" value="GLUTATHIONE S-TRANSFERASE KAPPA-RELATED"/>
    <property type="match status" value="1"/>
</dbReference>
<dbReference type="OrthoDB" id="5244108at2"/>
<comment type="similarity">
    <text evidence="1">Belongs to the GST superfamily. NadH family.</text>
</comment>
<dbReference type="SUPFAM" id="SSF52833">
    <property type="entry name" value="Thioredoxin-like"/>
    <property type="match status" value="1"/>
</dbReference>